<proteinExistence type="predicted"/>
<dbReference type="EMBL" id="BGPR01242636">
    <property type="protein sequence ID" value="GBM15054.1"/>
    <property type="molecule type" value="Genomic_DNA"/>
</dbReference>
<feature type="non-terminal residue" evidence="2">
    <location>
        <position position="68"/>
    </location>
</feature>
<sequence length="68" mass="7532">MVPEVKKSIKVTPFASQKTVRATFPAECDTLNFLVTGRLACIHVIEEDLVSGLKKCTRVSSPVMILKR</sequence>
<dbReference type="OrthoDB" id="10046251at2759"/>
<keyword evidence="3" id="KW-1185">Reference proteome</keyword>
<dbReference type="EMBL" id="BGPR01242595">
    <property type="protein sequence ID" value="GBM14899.1"/>
    <property type="molecule type" value="Genomic_DNA"/>
</dbReference>
<evidence type="ECO:0000313" key="2">
    <source>
        <dbReference type="EMBL" id="GBM15054.1"/>
    </source>
</evidence>
<accession>A0A4Y2DGS0</accession>
<evidence type="ECO:0000313" key="3">
    <source>
        <dbReference type="Proteomes" id="UP000499080"/>
    </source>
</evidence>
<reference evidence="2 3" key="1">
    <citation type="journal article" date="2019" name="Sci. Rep.">
        <title>Orb-weaving spider Araneus ventricosus genome elucidates the spidroin gene catalogue.</title>
        <authorList>
            <person name="Kono N."/>
            <person name="Nakamura H."/>
            <person name="Ohtoshi R."/>
            <person name="Moran D.A.P."/>
            <person name="Shinohara A."/>
            <person name="Yoshida Y."/>
            <person name="Fujiwara M."/>
            <person name="Mori M."/>
            <person name="Tomita M."/>
            <person name="Arakawa K."/>
        </authorList>
    </citation>
    <scope>NUCLEOTIDE SEQUENCE [LARGE SCALE GENOMIC DNA]</scope>
</reference>
<dbReference type="AlphaFoldDB" id="A0A4Y2DGS0"/>
<gene>
    <name evidence="2" type="ORF">AVEN_139077_1</name>
    <name evidence="1" type="ORF">AVEN_20679_1</name>
</gene>
<evidence type="ECO:0000313" key="1">
    <source>
        <dbReference type="EMBL" id="GBM14899.1"/>
    </source>
</evidence>
<comment type="caution">
    <text evidence="2">The sequence shown here is derived from an EMBL/GenBank/DDBJ whole genome shotgun (WGS) entry which is preliminary data.</text>
</comment>
<organism evidence="2 3">
    <name type="scientific">Araneus ventricosus</name>
    <name type="common">Orbweaver spider</name>
    <name type="synonym">Epeira ventricosa</name>
    <dbReference type="NCBI Taxonomy" id="182803"/>
    <lineage>
        <taxon>Eukaryota</taxon>
        <taxon>Metazoa</taxon>
        <taxon>Ecdysozoa</taxon>
        <taxon>Arthropoda</taxon>
        <taxon>Chelicerata</taxon>
        <taxon>Arachnida</taxon>
        <taxon>Araneae</taxon>
        <taxon>Araneomorphae</taxon>
        <taxon>Entelegynae</taxon>
        <taxon>Araneoidea</taxon>
        <taxon>Araneidae</taxon>
        <taxon>Araneus</taxon>
    </lineage>
</organism>
<name>A0A4Y2DGS0_ARAVE</name>
<protein>
    <submittedName>
        <fullName evidence="2">Uncharacterized protein</fullName>
    </submittedName>
</protein>
<dbReference type="Proteomes" id="UP000499080">
    <property type="component" value="Unassembled WGS sequence"/>
</dbReference>